<evidence type="ECO:0000313" key="4">
    <source>
        <dbReference type="EMBL" id="MDG4475268.1"/>
    </source>
</evidence>
<reference evidence="4" key="1">
    <citation type="journal article" date="2022" name="bioRxiv">
        <title>Thiovibrio frasassiensisgen. nov., sp. nov., an autotrophic, elemental sulfur disproportionating bacterium isolated from sulfidic karst sediment, and proposal of Thiovibrionaceae fam. nov.</title>
        <authorList>
            <person name="Aronson H."/>
            <person name="Thomas C."/>
            <person name="Bhattacharyya M."/>
            <person name="Eckstein S."/>
            <person name="Jensen S."/>
            <person name="Barco R."/>
            <person name="Macalady J."/>
            <person name="Amend J."/>
        </authorList>
    </citation>
    <scope>NUCLEOTIDE SEQUENCE</scope>
    <source>
        <strain evidence="4">RS19-109</strain>
    </source>
</reference>
<keyword evidence="5" id="KW-1185">Reference proteome</keyword>
<organism evidence="4 5">
    <name type="scientific">Thiovibrio frasassiensis</name>
    <dbReference type="NCBI Taxonomy" id="2984131"/>
    <lineage>
        <taxon>Bacteria</taxon>
        <taxon>Pseudomonadati</taxon>
        <taxon>Thermodesulfobacteriota</taxon>
        <taxon>Desulfobulbia</taxon>
        <taxon>Desulfobulbales</taxon>
        <taxon>Thiovibrionaceae</taxon>
        <taxon>Thiovibrio</taxon>
    </lineage>
</organism>
<dbReference type="CDD" id="cd00293">
    <property type="entry name" value="USP-like"/>
    <property type="match status" value="1"/>
</dbReference>
<dbReference type="EMBL" id="JAPHEH010000001">
    <property type="protein sequence ID" value="MDG4475268.1"/>
    <property type="molecule type" value="Genomic_DNA"/>
</dbReference>
<dbReference type="PIRSF" id="PIRSF006276">
    <property type="entry name" value="UspA"/>
    <property type="match status" value="1"/>
</dbReference>
<dbReference type="Pfam" id="PF00582">
    <property type="entry name" value="Usp"/>
    <property type="match status" value="1"/>
</dbReference>
<accession>A0A9X4RLL2</accession>
<evidence type="ECO:0000256" key="1">
    <source>
        <dbReference type="ARBA" id="ARBA00008791"/>
    </source>
</evidence>
<comment type="subcellular location">
    <subcellularLocation>
        <location evidence="2">Cytoplasm</location>
    </subcellularLocation>
</comment>
<dbReference type="GO" id="GO:0005737">
    <property type="term" value="C:cytoplasm"/>
    <property type="evidence" value="ECO:0007669"/>
    <property type="project" value="UniProtKB-SubCell"/>
</dbReference>
<dbReference type="PRINTS" id="PR01438">
    <property type="entry name" value="UNVRSLSTRESS"/>
</dbReference>
<keyword evidence="2" id="KW-0963">Cytoplasm</keyword>
<dbReference type="InterPro" id="IPR014729">
    <property type="entry name" value="Rossmann-like_a/b/a_fold"/>
</dbReference>
<evidence type="ECO:0000313" key="5">
    <source>
        <dbReference type="Proteomes" id="UP001154240"/>
    </source>
</evidence>
<dbReference type="SUPFAM" id="SSF52402">
    <property type="entry name" value="Adenine nucleotide alpha hydrolases-like"/>
    <property type="match status" value="1"/>
</dbReference>
<dbReference type="PANTHER" id="PTHR46268:SF6">
    <property type="entry name" value="UNIVERSAL STRESS PROTEIN UP12"/>
    <property type="match status" value="1"/>
</dbReference>
<evidence type="ECO:0000259" key="3">
    <source>
        <dbReference type="Pfam" id="PF00582"/>
    </source>
</evidence>
<dbReference type="Gene3D" id="3.40.50.620">
    <property type="entry name" value="HUPs"/>
    <property type="match status" value="1"/>
</dbReference>
<reference evidence="4" key="2">
    <citation type="submission" date="2022-10" db="EMBL/GenBank/DDBJ databases">
        <authorList>
            <person name="Aronson H.S."/>
        </authorList>
    </citation>
    <scope>NUCLEOTIDE SEQUENCE</scope>
    <source>
        <strain evidence="4">RS19-109</strain>
    </source>
</reference>
<protein>
    <recommendedName>
        <fullName evidence="2">Universal stress protein</fullName>
    </recommendedName>
</protein>
<dbReference type="RefSeq" id="WP_307632243.1">
    <property type="nucleotide sequence ID" value="NZ_JAPHEH010000001.1"/>
</dbReference>
<dbReference type="PANTHER" id="PTHR46268">
    <property type="entry name" value="STRESS RESPONSE PROTEIN NHAX"/>
    <property type="match status" value="1"/>
</dbReference>
<comment type="caution">
    <text evidence="4">The sequence shown here is derived from an EMBL/GenBank/DDBJ whole genome shotgun (WGS) entry which is preliminary data.</text>
</comment>
<evidence type="ECO:0000256" key="2">
    <source>
        <dbReference type="PIRNR" id="PIRNR006276"/>
    </source>
</evidence>
<sequence length="140" mass="14877">MYKKIMVGYDGTKFSDCALKEAIGLAKESGAKLLLVSAPEINLELQAMAPEANEMMEKKARTDLDLAAAKVKKAGVPCETKIILTSSAQAALVETAKKSKVDLIVLGTHGRTGLVRLLMGSTTARVIGHAHCNVLVVRCP</sequence>
<feature type="domain" description="UspA" evidence="3">
    <location>
        <begin position="1"/>
        <end position="138"/>
    </location>
</feature>
<comment type="similarity">
    <text evidence="1 2">Belongs to the universal stress protein A family.</text>
</comment>
<dbReference type="InterPro" id="IPR006016">
    <property type="entry name" value="UspA"/>
</dbReference>
<gene>
    <name evidence="4" type="ORF">OLX77_03725</name>
</gene>
<name>A0A9X4RLL2_9BACT</name>
<dbReference type="AlphaFoldDB" id="A0A9X4RLL2"/>
<dbReference type="Proteomes" id="UP001154240">
    <property type="component" value="Unassembled WGS sequence"/>
</dbReference>
<proteinExistence type="inferred from homology"/>
<dbReference type="InterPro" id="IPR006015">
    <property type="entry name" value="Universal_stress_UspA"/>
</dbReference>